<dbReference type="Gene3D" id="3.30.70.890">
    <property type="entry name" value="GHMP kinase, C-terminal domain"/>
    <property type="match status" value="1"/>
</dbReference>
<evidence type="ECO:0000256" key="5">
    <source>
        <dbReference type="ARBA" id="ARBA00022777"/>
    </source>
</evidence>
<evidence type="ECO:0000256" key="1">
    <source>
        <dbReference type="ARBA" id="ARBA00009684"/>
    </source>
</evidence>
<evidence type="ECO:0000256" key="6">
    <source>
        <dbReference type="ARBA" id="ARBA00022840"/>
    </source>
</evidence>
<dbReference type="GO" id="GO:0016114">
    <property type="term" value="P:terpenoid biosynthetic process"/>
    <property type="evidence" value="ECO:0007669"/>
    <property type="project" value="InterPro"/>
</dbReference>
<dbReference type="InterPro" id="IPR020568">
    <property type="entry name" value="Ribosomal_Su5_D2-typ_SF"/>
</dbReference>
<dbReference type="EMBL" id="CAESAN010000013">
    <property type="protein sequence ID" value="CAB4337095.1"/>
    <property type="molecule type" value="Genomic_DNA"/>
</dbReference>
<dbReference type="EC" id="2.7.1.148" evidence="2"/>
<dbReference type="HAMAP" id="MF_00061">
    <property type="entry name" value="IspE"/>
    <property type="match status" value="1"/>
</dbReference>
<keyword evidence="6" id="KW-0067">ATP-binding</keyword>
<dbReference type="SUPFAM" id="SSF54211">
    <property type="entry name" value="Ribosomal protein S5 domain 2-like"/>
    <property type="match status" value="1"/>
</dbReference>
<evidence type="ECO:0000256" key="3">
    <source>
        <dbReference type="ARBA" id="ARBA00022679"/>
    </source>
</evidence>
<evidence type="ECO:0000313" key="10">
    <source>
        <dbReference type="EMBL" id="CAB4337095.1"/>
    </source>
</evidence>
<dbReference type="PIRSF" id="PIRSF010376">
    <property type="entry name" value="IspE"/>
    <property type="match status" value="1"/>
</dbReference>
<keyword evidence="4" id="KW-0547">Nucleotide-binding</keyword>
<dbReference type="GO" id="GO:0050515">
    <property type="term" value="F:4-(cytidine 5'-diphospho)-2-C-methyl-D-erythritol kinase activity"/>
    <property type="evidence" value="ECO:0007669"/>
    <property type="project" value="UniProtKB-EC"/>
</dbReference>
<evidence type="ECO:0000256" key="2">
    <source>
        <dbReference type="ARBA" id="ARBA00012052"/>
    </source>
</evidence>
<dbReference type="PANTHER" id="PTHR43527:SF2">
    <property type="entry name" value="4-DIPHOSPHOCYTIDYL-2-C-METHYL-D-ERYTHRITOL KINASE, CHLOROPLASTIC"/>
    <property type="match status" value="1"/>
</dbReference>
<dbReference type="InterPro" id="IPR004424">
    <property type="entry name" value="IspE"/>
</dbReference>
<evidence type="ECO:0000259" key="9">
    <source>
        <dbReference type="Pfam" id="PF08544"/>
    </source>
</evidence>
<organism evidence="10">
    <name type="scientific">freshwater metagenome</name>
    <dbReference type="NCBI Taxonomy" id="449393"/>
    <lineage>
        <taxon>unclassified sequences</taxon>
        <taxon>metagenomes</taxon>
        <taxon>ecological metagenomes</taxon>
    </lineage>
</organism>
<dbReference type="PANTHER" id="PTHR43527">
    <property type="entry name" value="4-DIPHOSPHOCYTIDYL-2-C-METHYL-D-ERYTHRITOL KINASE, CHLOROPLASTIC"/>
    <property type="match status" value="1"/>
</dbReference>
<dbReference type="GO" id="GO:0005524">
    <property type="term" value="F:ATP binding"/>
    <property type="evidence" value="ECO:0007669"/>
    <property type="project" value="UniProtKB-KW"/>
</dbReference>
<dbReference type="InterPro" id="IPR006204">
    <property type="entry name" value="GHMP_kinase_N_dom"/>
</dbReference>
<dbReference type="InterPro" id="IPR014721">
    <property type="entry name" value="Ribsml_uS5_D2-typ_fold_subgr"/>
</dbReference>
<keyword evidence="3" id="KW-0808">Transferase</keyword>
<protein>
    <recommendedName>
        <fullName evidence="2">4-(cytidine 5'-diphospho)-2-C-methyl-D-erythritol kinase</fullName>
        <ecNumber evidence="2">2.7.1.148</ecNumber>
    </recommendedName>
    <alternativeName>
        <fullName evidence="7">4-(cytidine-5'-diphospho)-2-C-methyl-D-erythritol kinase</fullName>
    </alternativeName>
</protein>
<dbReference type="Gene3D" id="3.30.230.10">
    <property type="match status" value="1"/>
</dbReference>
<keyword evidence="5" id="KW-0418">Kinase</keyword>
<sequence length="303" mass="31130">MTAIGELAPAKINLGLTLGPTREDGRHLLVTVMQPVALCDRLELSPAPLGSSGDLTVCPGVEGENLVDRAIAKFRELSGWRGAPVRIEIEKKIPVAAGMAGGSADAGAALRLLSRVSAISDPELLMEVAVSLGSDVPGQLQPRRYLASGAGETLRALPEAPPFGILVVPSERELSTAEVFAEADRLGLPRGGGELESRQAEIVGALAAGAAFAPEELLSNDLEPASVSLAPELEWTLDEVRSAGARHAMVCGSGPTAIGLFDDLGGAQAAALALSGRTPVPVAIEPWYPSAFSKRGPERGGGG</sequence>
<reference evidence="10" key="1">
    <citation type="submission" date="2020-05" db="EMBL/GenBank/DDBJ databases">
        <authorList>
            <person name="Chiriac C."/>
            <person name="Salcher M."/>
            <person name="Ghai R."/>
            <person name="Kavagutti S V."/>
        </authorList>
    </citation>
    <scope>NUCLEOTIDE SEQUENCE</scope>
</reference>
<dbReference type="AlphaFoldDB" id="A0A6J5Z2Y9"/>
<dbReference type="Pfam" id="PF00288">
    <property type="entry name" value="GHMP_kinases_N"/>
    <property type="match status" value="1"/>
</dbReference>
<dbReference type="SUPFAM" id="SSF55060">
    <property type="entry name" value="GHMP Kinase, C-terminal domain"/>
    <property type="match status" value="1"/>
</dbReference>
<name>A0A6J5Z2Y9_9ZZZZ</name>
<feature type="domain" description="GHMP kinase C-terminal" evidence="9">
    <location>
        <begin position="215"/>
        <end position="275"/>
    </location>
</feature>
<feature type="domain" description="GHMP kinase N-terminal" evidence="8">
    <location>
        <begin position="65"/>
        <end position="134"/>
    </location>
</feature>
<comment type="similarity">
    <text evidence="1">Belongs to the GHMP kinase family. IspE subfamily.</text>
</comment>
<dbReference type="Pfam" id="PF08544">
    <property type="entry name" value="GHMP_kinases_C"/>
    <property type="match status" value="1"/>
</dbReference>
<gene>
    <name evidence="10" type="ORF">UFOPK3547_00264</name>
</gene>
<dbReference type="InterPro" id="IPR036554">
    <property type="entry name" value="GHMP_kinase_C_sf"/>
</dbReference>
<accession>A0A6J5Z2Y9</accession>
<evidence type="ECO:0000256" key="7">
    <source>
        <dbReference type="ARBA" id="ARBA00032554"/>
    </source>
</evidence>
<proteinExistence type="inferred from homology"/>
<evidence type="ECO:0000256" key="4">
    <source>
        <dbReference type="ARBA" id="ARBA00022741"/>
    </source>
</evidence>
<evidence type="ECO:0000259" key="8">
    <source>
        <dbReference type="Pfam" id="PF00288"/>
    </source>
</evidence>
<dbReference type="InterPro" id="IPR013750">
    <property type="entry name" value="GHMP_kinase_C_dom"/>
</dbReference>